<dbReference type="AlphaFoldDB" id="C9N1A2"/>
<feature type="domain" description="Cysteinyl-tRNA synthetase class Ia DALR" evidence="6">
    <location>
        <begin position="17"/>
        <end position="81"/>
    </location>
</feature>
<evidence type="ECO:0000256" key="2">
    <source>
        <dbReference type="ARBA" id="ARBA00014738"/>
    </source>
</evidence>
<sequence>MLKIQSFLKKLKNLIKKFEEAMNEDMNTPQALATIFDQIRETNKFISTNENEFSTIYYEIKKSYDSLKAKLENVFGIAIEVENAVKEEDGENMELTKKLIELLIKLRSEARSEKNFKLSDEIRDELKALGVEIKDNKDGSTDYNLL</sequence>
<dbReference type="PANTHER" id="PTHR10890:SF3">
    <property type="entry name" value="CYSTEINE--TRNA LIGASE, CYTOPLASMIC"/>
    <property type="match status" value="1"/>
</dbReference>
<evidence type="ECO:0000256" key="3">
    <source>
        <dbReference type="ARBA" id="ARBA00022598"/>
    </source>
</evidence>
<dbReference type="PANTHER" id="PTHR10890">
    <property type="entry name" value="CYSTEINYL-TRNA SYNTHETASE"/>
    <property type="match status" value="1"/>
</dbReference>
<evidence type="ECO:0000313" key="7">
    <source>
        <dbReference type="EMBL" id="EEX73295.1"/>
    </source>
</evidence>
<comment type="caution">
    <text evidence="7">The sequence shown here is derived from an EMBL/GenBank/DDBJ whole genome shotgun (WGS) entry which is preliminary data.</text>
</comment>
<comment type="subcellular location">
    <subcellularLocation>
        <location evidence="1">Cytoplasm</location>
    </subcellularLocation>
</comment>
<dbReference type="Pfam" id="PF23493">
    <property type="entry name" value="CysS_C"/>
    <property type="match status" value="1"/>
</dbReference>
<evidence type="ECO:0000256" key="4">
    <source>
        <dbReference type="ARBA" id="ARBA00022741"/>
    </source>
</evidence>
<evidence type="ECO:0000256" key="1">
    <source>
        <dbReference type="ARBA" id="ARBA00004496"/>
    </source>
</evidence>
<dbReference type="GO" id="GO:0005524">
    <property type="term" value="F:ATP binding"/>
    <property type="evidence" value="ECO:0007669"/>
    <property type="project" value="UniProtKB-KW"/>
</dbReference>
<dbReference type="InterPro" id="IPR024909">
    <property type="entry name" value="Cys-tRNA/MSH_ligase"/>
</dbReference>
<dbReference type="GO" id="GO:0006423">
    <property type="term" value="P:cysteinyl-tRNA aminoacylation"/>
    <property type="evidence" value="ECO:0007669"/>
    <property type="project" value="InterPro"/>
</dbReference>
<dbReference type="InterPro" id="IPR015273">
    <property type="entry name" value="Cys-tRNA-synt_Ia_DALR"/>
</dbReference>
<dbReference type="STRING" id="634994.GCWU000323_02623"/>
<organism evidence="7 8">
    <name type="scientific">Leptotrichia hofstadii F0254</name>
    <dbReference type="NCBI Taxonomy" id="634994"/>
    <lineage>
        <taxon>Bacteria</taxon>
        <taxon>Fusobacteriati</taxon>
        <taxon>Fusobacteriota</taxon>
        <taxon>Fusobacteriia</taxon>
        <taxon>Fusobacteriales</taxon>
        <taxon>Leptotrichiaceae</taxon>
        <taxon>Leptotrichia</taxon>
    </lineage>
</organism>
<dbReference type="eggNOG" id="COG0215">
    <property type="taxonomic scope" value="Bacteria"/>
</dbReference>
<dbReference type="Gene3D" id="1.20.120.1910">
    <property type="entry name" value="Cysteine-tRNA ligase, C-terminal anti-codon recognition domain"/>
    <property type="match status" value="1"/>
</dbReference>
<evidence type="ECO:0000259" key="6">
    <source>
        <dbReference type="SMART" id="SM00840"/>
    </source>
</evidence>
<keyword evidence="5" id="KW-0067">ATP-binding</keyword>
<accession>C9N1A2</accession>
<proteinExistence type="predicted"/>
<dbReference type="Pfam" id="PF09190">
    <property type="entry name" value="DALR_2"/>
    <property type="match status" value="1"/>
</dbReference>
<reference evidence="7 8" key="1">
    <citation type="submission" date="2009-09" db="EMBL/GenBank/DDBJ databases">
        <authorList>
            <person name="Weinstock G."/>
            <person name="Sodergren E."/>
            <person name="Clifton S."/>
            <person name="Fulton L."/>
            <person name="Fulton B."/>
            <person name="Courtney L."/>
            <person name="Fronick C."/>
            <person name="Harrison M."/>
            <person name="Strong C."/>
            <person name="Farmer C."/>
            <person name="Delahaunty K."/>
            <person name="Markovic C."/>
            <person name="Hall O."/>
            <person name="Minx P."/>
            <person name="Tomlinson C."/>
            <person name="Mitreva M."/>
            <person name="Nelson J."/>
            <person name="Hou S."/>
            <person name="Wollam A."/>
            <person name="Pepin K.H."/>
            <person name="Johnson M."/>
            <person name="Bhonagiri V."/>
            <person name="Nash W.E."/>
            <person name="Warren W."/>
            <person name="Chinwalla A."/>
            <person name="Mardis E.R."/>
            <person name="Wilson R.K."/>
        </authorList>
    </citation>
    <scope>NUCLEOTIDE SEQUENCE [LARGE SCALE GENOMIC DNA]</scope>
    <source>
        <strain evidence="7 8">F0254</strain>
    </source>
</reference>
<gene>
    <name evidence="7" type="ORF">GCWU000323_02623</name>
</gene>
<dbReference type="HOGENOM" id="CLU_1775123_0_0_0"/>
<dbReference type="Proteomes" id="UP000006233">
    <property type="component" value="Unassembled WGS sequence"/>
</dbReference>
<name>C9N1A2_9FUSO</name>
<keyword evidence="4" id="KW-0547">Nucleotide-binding</keyword>
<dbReference type="SMART" id="SM00840">
    <property type="entry name" value="DALR_2"/>
    <property type="match status" value="1"/>
</dbReference>
<dbReference type="GO" id="GO:0005737">
    <property type="term" value="C:cytoplasm"/>
    <property type="evidence" value="ECO:0007669"/>
    <property type="project" value="UniProtKB-SubCell"/>
</dbReference>
<keyword evidence="3" id="KW-0436">Ligase</keyword>
<dbReference type="SUPFAM" id="SSF47323">
    <property type="entry name" value="Anticodon-binding domain of a subclass of class I aminoacyl-tRNA synthetases"/>
    <property type="match status" value="1"/>
</dbReference>
<dbReference type="EMBL" id="ACVB02000029">
    <property type="protein sequence ID" value="EEX73295.1"/>
    <property type="molecule type" value="Genomic_DNA"/>
</dbReference>
<dbReference type="GO" id="GO:0004817">
    <property type="term" value="F:cysteine-tRNA ligase activity"/>
    <property type="evidence" value="ECO:0007669"/>
    <property type="project" value="InterPro"/>
</dbReference>
<evidence type="ECO:0000256" key="5">
    <source>
        <dbReference type="ARBA" id="ARBA00022840"/>
    </source>
</evidence>
<dbReference type="InterPro" id="IPR009080">
    <property type="entry name" value="tRNAsynth_Ia_anticodon-bd"/>
</dbReference>
<evidence type="ECO:0000313" key="8">
    <source>
        <dbReference type="Proteomes" id="UP000006233"/>
    </source>
</evidence>
<protein>
    <recommendedName>
        <fullName evidence="2">Cysteine--tRNA ligase</fullName>
    </recommendedName>
</protein>
<dbReference type="InterPro" id="IPR056411">
    <property type="entry name" value="CysS_C"/>
</dbReference>